<organism evidence="1 3">
    <name type="scientific">Vespula squamosa</name>
    <name type="common">Southern yellow jacket</name>
    <name type="synonym">Wasp</name>
    <dbReference type="NCBI Taxonomy" id="30214"/>
    <lineage>
        <taxon>Eukaryota</taxon>
        <taxon>Metazoa</taxon>
        <taxon>Ecdysozoa</taxon>
        <taxon>Arthropoda</taxon>
        <taxon>Hexapoda</taxon>
        <taxon>Insecta</taxon>
        <taxon>Pterygota</taxon>
        <taxon>Neoptera</taxon>
        <taxon>Endopterygota</taxon>
        <taxon>Hymenoptera</taxon>
        <taxon>Apocrita</taxon>
        <taxon>Aculeata</taxon>
        <taxon>Vespoidea</taxon>
        <taxon>Vespidae</taxon>
        <taxon>Vespinae</taxon>
        <taxon>Vespula</taxon>
    </lineage>
</organism>
<dbReference type="Proteomes" id="UP001607302">
    <property type="component" value="Unassembled WGS sequence"/>
</dbReference>
<evidence type="ECO:0000313" key="3">
    <source>
        <dbReference type="Proteomes" id="UP001607302"/>
    </source>
</evidence>
<protein>
    <submittedName>
        <fullName evidence="1">Uncharacterized protein</fullName>
    </submittedName>
</protein>
<comment type="caution">
    <text evidence="1">The sequence shown here is derived from an EMBL/GenBank/DDBJ whole genome shotgun (WGS) entry which is preliminary data.</text>
</comment>
<name>A0ABD2BS99_VESSQ</name>
<gene>
    <name evidence="2" type="ORF">V1478_002398</name>
    <name evidence="1" type="ORF">V1478_003290</name>
</gene>
<dbReference type="EMBL" id="JAUDFV010000052">
    <property type="protein sequence ID" value="KAL2736865.1"/>
    <property type="molecule type" value="Genomic_DNA"/>
</dbReference>
<keyword evidence="3" id="KW-1185">Reference proteome</keyword>
<reference evidence="1 3" key="1">
    <citation type="journal article" date="2024" name="Ann. Entomol. Soc. Am.">
        <title>Genomic analyses of the southern and eastern yellowjacket wasps (Hymenoptera: Vespidae) reveal evolutionary signatures of social life.</title>
        <authorList>
            <person name="Catto M.A."/>
            <person name="Caine P.B."/>
            <person name="Orr S.E."/>
            <person name="Hunt B.G."/>
            <person name="Goodisman M.A.D."/>
        </authorList>
    </citation>
    <scope>NUCLEOTIDE SEQUENCE [LARGE SCALE GENOMIC DNA]</scope>
    <source>
        <strain evidence="1">233</strain>
        <tissue evidence="1">Head and thorax</tissue>
    </source>
</reference>
<dbReference type="AlphaFoldDB" id="A0ABD2BS99"/>
<evidence type="ECO:0000313" key="2">
    <source>
        <dbReference type="EMBL" id="KAL2736865.1"/>
    </source>
</evidence>
<proteinExistence type="predicted"/>
<evidence type="ECO:0000313" key="1">
    <source>
        <dbReference type="EMBL" id="KAL2735650.1"/>
    </source>
</evidence>
<accession>A0ABD2BS99</accession>
<dbReference type="EMBL" id="JAUDFV010000064">
    <property type="protein sequence ID" value="KAL2735650.1"/>
    <property type="molecule type" value="Genomic_DNA"/>
</dbReference>
<sequence length="83" mass="9897">MVLLNVIQAKQNVLYANRFLDRRLLNKKTFQRLHERLQDAGSFKKRYPKNNNNDKCWIFHDVKSFTKISLSVPYSTHTNTSKK</sequence>